<proteinExistence type="predicted"/>
<dbReference type="EMBL" id="RBCJ01000002">
    <property type="protein sequence ID" value="RKN81049.1"/>
    <property type="molecule type" value="Genomic_DNA"/>
</dbReference>
<evidence type="ECO:0000313" key="2">
    <source>
        <dbReference type="Proteomes" id="UP000276603"/>
    </source>
</evidence>
<accession>A0A3B0CAQ2</accession>
<protein>
    <submittedName>
        <fullName evidence="1">Uncharacterized protein</fullName>
    </submittedName>
</protein>
<dbReference type="Proteomes" id="UP000276603">
    <property type="component" value="Unassembled WGS sequence"/>
</dbReference>
<keyword evidence="2" id="KW-1185">Reference proteome</keyword>
<dbReference type="AlphaFoldDB" id="A0A3B0CAQ2"/>
<organism evidence="1 2">
    <name type="scientific">Ulvibacterium marinum</name>
    <dbReference type="NCBI Taxonomy" id="2419782"/>
    <lineage>
        <taxon>Bacteria</taxon>
        <taxon>Pseudomonadati</taxon>
        <taxon>Bacteroidota</taxon>
        <taxon>Flavobacteriia</taxon>
        <taxon>Flavobacteriales</taxon>
        <taxon>Flavobacteriaceae</taxon>
        <taxon>Ulvibacterium</taxon>
    </lineage>
</organism>
<comment type="caution">
    <text evidence="1">The sequence shown here is derived from an EMBL/GenBank/DDBJ whole genome shotgun (WGS) entry which is preliminary data.</text>
</comment>
<evidence type="ECO:0000313" key="1">
    <source>
        <dbReference type="EMBL" id="RKN81049.1"/>
    </source>
</evidence>
<gene>
    <name evidence="1" type="ORF">D7Z94_08850</name>
</gene>
<name>A0A3B0CAQ2_9FLAO</name>
<sequence length="74" mass="8872">MSKHCFLKEYSSFESEKIWLNFDLQLVKKLGQGNMKFKEVTNEGEHHYSCLHCNQQWKLSDPDHAYRGYFLTVQ</sequence>
<reference evidence="1 2" key="1">
    <citation type="submission" date="2018-10" db="EMBL/GenBank/DDBJ databases">
        <title>Ulvibacterium marinum gen. nov., sp. nov., a novel marine bacterium of the family Flavobacteriaceae, isolated from a culture of the green alga Ulva prolifera.</title>
        <authorList>
            <person name="Zhang Z."/>
        </authorList>
    </citation>
    <scope>NUCLEOTIDE SEQUENCE [LARGE SCALE GENOMIC DNA]</scope>
    <source>
        <strain evidence="1 2">CCMM003</strain>
    </source>
</reference>